<evidence type="ECO:0000259" key="9">
    <source>
        <dbReference type="PROSITE" id="PS50262"/>
    </source>
</evidence>
<feature type="domain" description="G-protein coupled receptors family 1 profile" evidence="9">
    <location>
        <begin position="24"/>
        <end position="266"/>
    </location>
</feature>
<proteinExistence type="predicted"/>
<protein>
    <submittedName>
        <fullName evidence="10">LPAR6 protein</fullName>
    </submittedName>
</protein>
<dbReference type="InterPro" id="IPR017452">
    <property type="entry name" value="GPCR_Rhodpsn_7TM"/>
</dbReference>
<feature type="transmembrane region" description="Helical" evidence="8">
    <location>
        <begin position="12"/>
        <end position="32"/>
    </location>
</feature>
<comment type="subcellular location">
    <subcellularLocation>
        <location evidence="1">Membrane</location>
        <topology evidence="1">Multi-pass membrane protein</topology>
    </subcellularLocation>
</comment>
<dbReference type="PANTHER" id="PTHR24237">
    <property type="entry name" value="G-PROTEIN COUPLED RECEPTOR"/>
    <property type="match status" value="1"/>
</dbReference>
<dbReference type="SUPFAM" id="SSF81321">
    <property type="entry name" value="Family A G protein-coupled receptor-like"/>
    <property type="match status" value="1"/>
</dbReference>
<dbReference type="EMBL" id="VWYP01016035">
    <property type="protein sequence ID" value="NXR76974.1"/>
    <property type="molecule type" value="Genomic_DNA"/>
</dbReference>
<dbReference type="Pfam" id="PF00001">
    <property type="entry name" value="7tm_1"/>
    <property type="match status" value="1"/>
</dbReference>
<evidence type="ECO:0000256" key="4">
    <source>
        <dbReference type="ARBA" id="ARBA00023040"/>
    </source>
</evidence>
<evidence type="ECO:0000256" key="1">
    <source>
        <dbReference type="ARBA" id="ARBA00004141"/>
    </source>
</evidence>
<dbReference type="Proteomes" id="UP000535705">
    <property type="component" value="Unassembled WGS sequence"/>
</dbReference>
<keyword evidence="5 8" id="KW-0472">Membrane</keyword>
<keyword evidence="3 8" id="KW-1133">Transmembrane helix</keyword>
<evidence type="ECO:0000256" key="5">
    <source>
        <dbReference type="ARBA" id="ARBA00023136"/>
    </source>
</evidence>
<dbReference type="PRINTS" id="PR00237">
    <property type="entry name" value="GPCRRHODOPSN"/>
</dbReference>
<accession>A0A7L2NYY6</accession>
<dbReference type="Gene3D" id="1.20.1070.10">
    <property type="entry name" value="Rhodopsin 7-helix transmembrane proteins"/>
    <property type="match status" value="1"/>
</dbReference>
<feature type="non-terminal residue" evidence="10">
    <location>
        <position position="1"/>
    </location>
</feature>
<feature type="non-terminal residue" evidence="10">
    <location>
        <position position="304"/>
    </location>
</feature>
<dbReference type="OrthoDB" id="5960344at2759"/>
<comment type="caution">
    <text evidence="10">The sequence shown here is derived from an EMBL/GenBank/DDBJ whole genome shotgun (WGS) entry which is preliminary data.</text>
</comment>
<dbReference type="GO" id="GO:0008142">
    <property type="term" value="F:oxysterol binding"/>
    <property type="evidence" value="ECO:0007669"/>
    <property type="project" value="InterPro"/>
</dbReference>
<evidence type="ECO:0000313" key="11">
    <source>
        <dbReference type="Proteomes" id="UP000535705"/>
    </source>
</evidence>
<feature type="transmembrane region" description="Helical" evidence="8">
    <location>
        <begin position="89"/>
        <end position="110"/>
    </location>
</feature>
<keyword evidence="4" id="KW-0297">G-protein coupled receptor</keyword>
<evidence type="ECO:0000256" key="3">
    <source>
        <dbReference type="ARBA" id="ARBA00022989"/>
    </source>
</evidence>
<keyword evidence="2 8" id="KW-0812">Transmembrane</keyword>
<organism evidence="10 11">
    <name type="scientific">Pycnonotus jocosus</name>
    <name type="common">Red-whiskered bulbul</name>
    <name type="synonym">Lanius jocosus</name>
    <dbReference type="NCBI Taxonomy" id="182897"/>
    <lineage>
        <taxon>Eukaryota</taxon>
        <taxon>Metazoa</taxon>
        <taxon>Chordata</taxon>
        <taxon>Craniata</taxon>
        <taxon>Vertebrata</taxon>
        <taxon>Euteleostomi</taxon>
        <taxon>Archelosauria</taxon>
        <taxon>Archosauria</taxon>
        <taxon>Dinosauria</taxon>
        <taxon>Saurischia</taxon>
        <taxon>Theropoda</taxon>
        <taxon>Coelurosauria</taxon>
        <taxon>Aves</taxon>
        <taxon>Neognathae</taxon>
        <taxon>Neoaves</taxon>
        <taxon>Telluraves</taxon>
        <taxon>Australaves</taxon>
        <taxon>Passeriformes</taxon>
        <taxon>Sylvioidea</taxon>
        <taxon>Pycnonotidae</taxon>
        <taxon>Pycnonotus</taxon>
    </lineage>
</organism>
<reference evidence="10 11" key="1">
    <citation type="submission" date="2019-09" db="EMBL/GenBank/DDBJ databases">
        <title>Bird 10,000 Genomes (B10K) Project - Family phase.</title>
        <authorList>
            <person name="Zhang G."/>
        </authorList>
    </citation>
    <scope>NUCLEOTIDE SEQUENCE [LARGE SCALE GENOMIC DNA]</scope>
    <source>
        <strain evidence="10">B10K-DU-002-42</strain>
        <tissue evidence="10">Muscle</tissue>
    </source>
</reference>
<sequence>LGSDFHPSLFAVTYSLVLVLGLAGNGLSLSLLSCRMKPLSHSYILLLQLALLDTLFLSVLPLHIHSLLLGDTWSFGDTACRVTRALCCLHSWLSVGFFGCLGVDVWLAVLHPLTSIQLRATHYVLVATALWLVALGGTVPLVLQGTGLRSCFGGFPVSWAHPTAPLTSLVFVFGAVVPFSITLLGFPLLARSVWRSGRRAARRRALGTLGIVLGICALCFVPLQLSQMLQFLLGSPQEPLSSLSPPIQRVSEALASCSCCLNPLLYRFHSSSRACHCPCRLRIRAKRVFTICDRNFGDPSWACK</sequence>
<keyword evidence="6" id="KW-0675">Receptor</keyword>
<evidence type="ECO:0000256" key="7">
    <source>
        <dbReference type="ARBA" id="ARBA00023224"/>
    </source>
</evidence>
<feature type="transmembrane region" description="Helical" evidence="8">
    <location>
        <begin position="206"/>
        <end position="225"/>
    </location>
</feature>
<dbReference type="PANTHER" id="PTHR24237:SF37">
    <property type="entry name" value="COAGULATION FACTOR II (THROMBIN) RECEPTOR-LIKE 2-RELATED"/>
    <property type="match status" value="1"/>
</dbReference>
<keyword evidence="7" id="KW-0807">Transducer</keyword>
<feature type="transmembrane region" description="Helical" evidence="8">
    <location>
        <begin position="44"/>
        <end position="69"/>
    </location>
</feature>
<dbReference type="GO" id="GO:0004930">
    <property type="term" value="F:G protein-coupled receptor activity"/>
    <property type="evidence" value="ECO:0007669"/>
    <property type="project" value="UniProtKB-KW"/>
</dbReference>
<dbReference type="InterPro" id="IPR000276">
    <property type="entry name" value="GPCR_Rhodpsn"/>
</dbReference>
<keyword evidence="11" id="KW-1185">Reference proteome</keyword>
<feature type="transmembrane region" description="Helical" evidence="8">
    <location>
        <begin position="122"/>
        <end position="143"/>
    </location>
</feature>
<evidence type="ECO:0000256" key="6">
    <source>
        <dbReference type="ARBA" id="ARBA00023170"/>
    </source>
</evidence>
<dbReference type="InterPro" id="IPR047160">
    <property type="entry name" value="GP183-like"/>
</dbReference>
<dbReference type="GO" id="GO:0016020">
    <property type="term" value="C:membrane"/>
    <property type="evidence" value="ECO:0007669"/>
    <property type="project" value="UniProtKB-SubCell"/>
</dbReference>
<dbReference type="PROSITE" id="PS50262">
    <property type="entry name" value="G_PROTEIN_RECEP_F1_2"/>
    <property type="match status" value="1"/>
</dbReference>
<evidence type="ECO:0000313" key="10">
    <source>
        <dbReference type="EMBL" id="NXR76974.1"/>
    </source>
</evidence>
<evidence type="ECO:0000256" key="2">
    <source>
        <dbReference type="ARBA" id="ARBA00022692"/>
    </source>
</evidence>
<evidence type="ECO:0000256" key="8">
    <source>
        <dbReference type="SAM" id="Phobius"/>
    </source>
</evidence>
<dbReference type="AlphaFoldDB" id="A0A7L2NYY6"/>
<name>A0A7L2NYY6_PYCJO</name>
<gene>
    <name evidence="10" type="primary">Lpar6_1</name>
    <name evidence="10" type="ORF">PYCJOC_R02654</name>
</gene>
<feature type="transmembrane region" description="Helical" evidence="8">
    <location>
        <begin position="163"/>
        <end position="186"/>
    </location>
</feature>